<feature type="compositionally biased region" description="Polar residues" evidence="1">
    <location>
        <begin position="156"/>
        <end position="166"/>
    </location>
</feature>
<proteinExistence type="predicted"/>
<organism evidence="2 3">
    <name type="scientific">Athelia psychrophila</name>
    <dbReference type="NCBI Taxonomy" id="1759441"/>
    <lineage>
        <taxon>Eukaryota</taxon>
        <taxon>Fungi</taxon>
        <taxon>Dikarya</taxon>
        <taxon>Basidiomycota</taxon>
        <taxon>Agaricomycotina</taxon>
        <taxon>Agaricomycetes</taxon>
        <taxon>Agaricomycetidae</taxon>
        <taxon>Atheliales</taxon>
        <taxon>Atheliaceae</taxon>
        <taxon>Athelia</taxon>
    </lineage>
</organism>
<keyword evidence="3" id="KW-1185">Reference proteome</keyword>
<dbReference type="EMBL" id="KV417588">
    <property type="protein sequence ID" value="KZP16895.1"/>
    <property type="molecule type" value="Genomic_DNA"/>
</dbReference>
<dbReference type="Proteomes" id="UP000076532">
    <property type="component" value="Unassembled WGS sequence"/>
</dbReference>
<dbReference type="STRING" id="436010.A0A166FK70"/>
<gene>
    <name evidence="2" type="ORF">FIBSPDRAFT_38715</name>
</gene>
<sequence>MGILRQHFNPTILSLYVPRESGSPEGPEAPLEHVRVGKYPTFTLIADAVGHAFNGSYYVQLSYGEWVIGSMAIFSRGEATQCSSCQGRARDGTRTRGVIDIPEVIVDQMVKDIRVGHKNVPMGDIVQHITTRITQKVVGPTGVLLAIASPKPPPESSAQDDPQSGSPLKKSIAPSVKLLSSFTAIPTSYAKDPTGAPLHYFGGCDHGTLETNEQGWTWA</sequence>
<dbReference type="OrthoDB" id="6132182at2759"/>
<feature type="region of interest" description="Disordered" evidence="1">
    <location>
        <begin position="148"/>
        <end position="170"/>
    </location>
</feature>
<evidence type="ECO:0000313" key="3">
    <source>
        <dbReference type="Proteomes" id="UP000076532"/>
    </source>
</evidence>
<name>A0A166FK70_9AGAM</name>
<evidence type="ECO:0000313" key="2">
    <source>
        <dbReference type="EMBL" id="KZP16895.1"/>
    </source>
</evidence>
<accession>A0A166FK70</accession>
<dbReference type="AlphaFoldDB" id="A0A166FK70"/>
<protein>
    <submittedName>
        <fullName evidence="2">Uncharacterized protein</fullName>
    </submittedName>
</protein>
<reference evidence="2 3" key="1">
    <citation type="journal article" date="2016" name="Mol. Biol. Evol.">
        <title>Comparative Genomics of Early-Diverging Mushroom-Forming Fungi Provides Insights into the Origins of Lignocellulose Decay Capabilities.</title>
        <authorList>
            <person name="Nagy L.G."/>
            <person name="Riley R."/>
            <person name="Tritt A."/>
            <person name="Adam C."/>
            <person name="Daum C."/>
            <person name="Floudas D."/>
            <person name="Sun H."/>
            <person name="Yadav J.S."/>
            <person name="Pangilinan J."/>
            <person name="Larsson K.H."/>
            <person name="Matsuura K."/>
            <person name="Barry K."/>
            <person name="Labutti K."/>
            <person name="Kuo R."/>
            <person name="Ohm R.A."/>
            <person name="Bhattacharya S.S."/>
            <person name="Shirouzu T."/>
            <person name="Yoshinaga Y."/>
            <person name="Martin F.M."/>
            <person name="Grigoriev I.V."/>
            <person name="Hibbett D.S."/>
        </authorList>
    </citation>
    <scope>NUCLEOTIDE SEQUENCE [LARGE SCALE GENOMIC DNA]</scope>
    <source>
        <strain evidence="2 3">CBS 109695</strain>
    </source>
</reference>
<evidence type="ECO:0000256" key="1">
    <source>
        <dbReference type="SAM" id="MobiDB-lite"/>
    </source>
</evidence>